<gene>
    <name evidence="1" type="ORF">DACRYDRAFT_117993</name>
</gene>
<dbReference type="NCBIfam" id="TIGR01571">
    <property type="entry name" value="A_thal_Cys_rich"/>
    <property type="match status" value="1"/>
</dbReference>
<evidence type="ECO:0000313" key="1">
    <source>
        <dbReference type="EMBL" id="EJT99228.1"/>
    </source>
</evidence>
<dbReference type="Pfam" id="PF04749">
    <property type="entry name" value="PLAC8"/>
    <property type="match status" value="1"/>
</dbReference>
<dbReference type="PANTHER" id="PTHR15907">
    <property type="entry name" value="DUF614 FAMILY PROTEIN-RELATED"/>
    <property type="match status" value="1"/>
</dbReference>
<proteinExistence type="predicted"/>
<name>M5FT87_DACPD</name>
<dbReference type="EMBL" id="JH795870">
    <property type="protein sequence ID" value="EJT99228.1"/>
    <property type="molecule type" value="Genomic_DNA"/>
</dbReference>
<keyword evidence="2" id="KW-1185">Reference proteome</keyword>
<accession>M5FT87</accession>
<dbReference type="InterPro" id="IPR006461">
    <property type="entry name" value="PLAC_motif_containing"/>
</dbReference>
<dbReference type="RefSeq" id="XP_040626126.1">
    <property type="nucleotide sequence ID" value="XM_040770508.1"/>
</dbReference>
<dbReference type="GeneID" id="63685570"/>
<dbReference type="AlphaFoldDB" id="M5FT87"/>
<protein>
    <submittedName>
        <fullName evidence="1">PLAC8-domain-containing protein</fullName>
    </submittedName>
</protein>
<evidence type="ECO:0000313" key="2">
    <source>
        <dbReference type="Proteomes" id="UP000030653"/>
    </source>
</evidence>
<dbReference type="HOGENOM" id="CLU_1331922_0_0_1"/>
<organism evidence="1 2">
    <name type="scientific">Dacryopinax primogenitus (strain DJM 731)</name>
    <name type="common">Brown rot fungus</name>
    <dbReference type="NCBI Taxonomy" id="1858805"/>
    <lineage>
        <taxon>Eukaryota</taxon>
        <taxon>Fungi</taxon>
        <taxon>Dikarya</taxon>
        <taxon>Basidiomycota</taxon>
        <taxon>Agaricomycotina</taxon>
        <taxon>Dacrymycetes</taxon>
        <taxon>Dacrymycetales</taxon>
        <taxon>Dacrymycetaceae</taxon>
        <taxon>Dacryopinax</taxon>
    </lineage>
</organism>
<dbReference type="Proteomes" id="UP000030653">
    <property type="component" value="Unassembled WGS sequence"/>
</dbReference>
<dbReference type="OMA" id="GAIDICC"/>
<dbReference type="STRING" id="1858805.M5FT87"/>
<reference evidence="1 2" key="1">
    <citation type="journal article" date="2012" name="Science">
        <title>The Paleozoic origin of enzymatic lignin decomposition reconstructed from 31 fungal genomes.</title>
        <authorList>
            <person name="Floudas D."/>
            <person name="Binder M."/>
            <person name="Riley R."/>
            <person name="Barry K."/>
            <person name="Blanchette R.A."/>
            <person name="Henrissat B."/>
            <person name="Martinez A.T."/>
            <person name="Otillar R."/>
            <person name="Spatafora J.W."/>
            <person name="Yadav J.S."/>
            <person name="Aerts A."/>
            <person name="Benoit I."/>
            <person name="Boyd A."/>
            <person name="Carlson A."/>
            <person name="Copeland A."/>
            <person name="Coutinho P.M."/>
            <person name="de Vries R.P."/>
            <person name="Ferreira P."/>
            <person name="Findley K."/>
            <person name="Foster B."/>
            <person name="Gaskell J."/>
            <person name="Glotzer D."/>
            <person name="Gorecki P."/>
            <person name="Heitman J."/>
            <person name="Hesse C."/>
            <person name="Hori C."/>
            <person name="Igarashi K."/>
            <person name="Jurgens J.A."/>
            <person name="Kallen N."/>
            <person name="Kersten P."/>
            <person name="Kohler A."/>
            <person name="Kuees U."/>
            <person name="Kumar T.K.A."/>
            <person name="Kuo A."/>
            <person name="LaButti K."/>
            <person name="Larrondo L.F."/>
            <person name="Lindquist E."/>
            <person name="Ling A."/>
            <person name="Lombard V."/>
            <person name="Lucas S."/>
            <person name="Lundell T."/>
            <person name="Martin R."/>
            <person name="McLaughlin D.J."/>
            <person name="Morgenstern I."/>
            <person name="Morin E."/>
            <person name="Murat C."/>
            <person name="Nagy L.G."/>
            <person name="Nolan M."/>
            <person name="Ohm R.A."/>
            <person name="Patyshakuliyeva A."/>
            <person name="Rokas A."/>
            <person name="Ruiz-Duenas F.J."/>
            <person name="Sabat G."/>
            <person name="Salamov A."/>
            <person name="Samejima M."/>
            <person name="Schmutz J."/>
            <person name="Slot J.C."/>
            <person name="St John F."/>
            <person name="Stenlid J."/>
            <person name="Sun H."/>
            <person name="Sun S."/>
            <person name="Syed K."/>
            <person name="Tsang A."/>
            <person name="Wiebenga A."/>
            <person name="Young D."/>
            <person name="Pisabarro A."/>
            <person name="Eastwood D.C."/>
            <person name="Martin F."/>
            <person name="Cullen D."/>
            <person name="Grigoriev I.V."/>
            <person name="Hibbett D.S."/>
        </authorList>
    </citation>
    <scope>NUCLEOTIDE SEQUENCE [LARGE SCALE GENOMIC DNA]</scope>
    <source>
        <strain evidence="1 2">DJM-731 SS1</strain>
    </source>
</reference>
<sequence>MSKPPSRPTPVYAQPQRKEEMLPLPPRLLQPPTYHPSRNGRAEWHTGLFGCCGAIDICCPALVCPCWVYSRNRARLRHLSGTGQPLGRETSAWDGNCGLYALLTAVGCWGWVLEGNVRRGIRERYNIPGDSCTDTLTTLLCPPCALTQESLELSIEERRLRQERLQGTAGIYGPMDDSVLEDPVGCGEVCCCCCRMAAGGGRGCRW</sequence>